<proteinExistence type="predicted"/>
<dbReference type="EMBL" id="SNVI01000008">
    <property type="protein sequence ID" value="TFE36814.1"/>
    <property type="molecule type" value="Genomic_DNA"/>
</dbReference>
<dbReference type="GO" id="GO:0016787">
    <property type="term" value="F:hydrolase activity"/>
    <property type="evidence" value="ECO:0007669"/>
    <property type="project" value="UniProtKB-KW"/>
</dbReference>
<dbReference type="AlphaFoldDB" id="A0A4Y8MHF5"/>
<feature type="domain" description="AB hydrolase-1" evidence="2">
    <location>
        <begin position="29"/>
        <end position="272"/>
    </location>
</feature>
<name>A0A4Y8MHF5_9BURK</name>
<gene>
    <name evidence="3" type="ORF">E2553_45045</name>
</gene>
<dbReference type="Proteomes" id="UP000297385">
    <property type="component" value="Unassembled WGS sequence"/>
</dbReference>
<evidence type="ECO:0000313" key="3">
    <source>
        <dbReference type="EMBL" id="TFE36814.1"/>
    </source>
</evidence>
<dbReference type="PANTHER" id="PTHR43329">
    <property type="entry name" value="EPOXIDE HYDROLASE"/>
    <property type="match status" value="1"/>
</dbReference>
<dbReference type="SUPFAM" id="SSF53474">
    <property type="entry name" value="alpha/beta-Hydrolases"/>
    <property type="match status" value="1"/>
</dbReference>
<keyword evidence="1 3" id="KW-0378">Hydrolase</keyword>
<dbReference type="PRINTS" id="PR00412">
    <property type="entry name" value="EPOXHYDRLASE"/>
</dbReference>
<dbReference type="InterPro" id="IPR029058">
    <property type="entry name" value="AB_hydrolase_fold"/>
</dbReference>
<dbReference type="Pfam" id="PF00561">
    <property type="entry name" value="Abhydrolase_1"/>
    <property type="match status" value="1"/>
</dbReference>
<dbReference type="InterPro" id="IPR000073">
    <property type="entry name" value="AB_hydrolase_1"/>
</dbReference>
<dbReference type="InterPro" id="IPR000639">
    <property type="entry name" value="Epox_hydrolase-like"/>
</dbReference>
<dbReference type="Gene3D" id="3.40.50.1820">
    <property type="entry name" value="alpha/beta hydrolase"/>
    <property type="match status" value="1"/>
</dbReference>
<sequence>MTMEFAKSNFAELGDVIVHYLSAGEGPETVVLLHGIPQTSYEWRYIIPRLAERYRVIAPDLRGLGDTSRPATGYDKKTVASDVWSLVHDHLGINQFYLAGHDWGGPVAFALTTQHQEAVKRLAILDVVIPGDGGDFSQNGRRWHHAFYRTLDLPEALSLGREELVLDWFFDHYGYLPNCISMEARQEYYRTYKKPGAFRAMFEYYRSMPTDIADNQAYIEKEGKLSLPVLALGGDKSFGRGKDAIESLRRVASDVRGGLIPNSGHWIGEEAPDFISEQLLAFFGERESS</sequence>
<evidence type="ECO:0000256" key="1">
    <source>
        <dbReference type="ARBA" id="ARBA00022801"/>
    </source>
</evidence>
<protein>
    <submittedName>
        <fullName evidence="3">Alpha/beta hydrolase</fullName>
    </submittedName>
</protein>
<accession>A0A4Y8MHF5</accession>
<dbReference type="PRINTS" id="PR00111">
    <property type="entry name" value="ABHYDROLASE"/>
</dbReference>
<evidence type="ECO:0000313" key="4">
    <source>
        <dbReference type="Proteomes" id="UP000297385"/>
    </source>
</evidence>
<comment type="caution">
    <text evidence="3">The sequence shown here is derived from an EMBL/GenBank/DDBJ whole genome shotgun (WGS) entry which is preliminary data.</text>
</comment>
<evidence type="ECO:0000259" key="2">
    <source>
        <dbReference type="Pfam" id="PF00561"/>
    </source>
</evidence>
<organism evidence="3 4">
    <name type="scientific">Paraburkholderia dipogonis</name>
    <dbReference type="NCBI Taxonomy" id="1211383"/>
    <lineage>
        <taxon>Bacteria</taxon>
        <taxon>Pseudomonadati</taxon>
        <taxon>Pseudomonadota</taxon>
        <taxon>Betaproteobacteria</taxon>
        <taxon>Burkholderiales</taxon>
        <taxon>Burkholderiaceae</taxon>
        <taxon>Paraburkholderia</taxon>
    </lineage>
</organism>
<reference evidence="3 4" key="1">
    <citation type="submission" date="2019-03" db="EMBL/GenBank/DDBJ databases">
        <title>Complete Genome Sequence of Paraburkholderia dipogonis ICMP 19430T, a Nitrogen-fixing Symbiont of the South African Invasive Legume Dipogon lignosus in New Zealand.</title>
        <authorList>
            <person name="De Meyer S.E."/>
        </authorList>
    </citation>
    <scope>NUCLEOTIDE SEQUENCE [LARGE SCALE GENOMIC DNA]</scope>
    <source>
        <strain evidence="3 4">ICMP 19430</strain>
    </source>
</reference>